<feature type="coiled-coil region" evidence="1">
    <location>
        <begin position="70"/>
        <end position="136"/>
    </location>
</feature>
<evidence type="ECO:0000313" key="4">
    <source>
        <dbReference type="Proteomes" id="UP000297814"/>
    </source>
</evidence>
<keyword evidence="1" id="KW-0175">Coiled coil</keyword>
<dbReference type="AlphaFoldDB" id="A0A4Z1GZH0"/>
<feature type="compositionally biased region" description="Polar residues" evidence="2">
    <location>
        <begin position="7"/>
        <end position="20"/>
    </location>
</feature>
<dbReference type="EMBL" id="PQXK01000024">
    <property type="protein sequence ID" value="TGO41239.1"/>
    <property type="molecule type" value="Genomic_DNA"/>
</dbReference>
<keyword evidence="4" id="KW-1185">Reference proteome</keyword>
<sequence length="640" mass="73402">MGKRNNKNGSQKKAGNATTKNDTKLACIQETPVKETTAESTTADETPVMDNPMELIQKLQSCFQSQETDSNALRSETRRLEDKLKDTQDTLKNTREQSQVEISGLNLVIKNLESNLENTREELQTRKEAYAGLEEEYGDDVLKYERGIGVSKLVKKKLQATVKELKSVIQAGCITTEVLKQDFDKERLTHLSEVERLKAAILELQRKNMSKDIEAKPGPSNGDKCIASGPAEEANTDCENCALQSAQIKDMKINLAVLSRSLTQNDGSILTGFSLKTNNDEITTVGVELNRMQVEKKRDWQNSLTEIVQARMLSQKTGPLHYRVLVKKWQTSYSYLETLEISQALSCESDHQFKMNCKWNEDLASLRNELSAQKIETINCQEKLIASHSKVINGMKEQAKINLTEEKIKQDKLTDAHQKATDSLNASYKAQITELETDIEVLNENCENRIMELEKGHLPYRDLAERILAREFEWCKPPRARNEEIIYQGNLAAHGGNCRAVLRRIELSPSDEHNEWFIHWYGISIETFAKHKDSTRMEKLLNMRYEMQKFKTVPLSDTIFERYFQDVMSELAKYYQSPTSHQGNINEKEYFEVTLDSMFSSMCSEYNEAAEYEKRRRKSDWKLGHNGQNMGDSNIDRTNY</sequence>
<protein>
    <submittedName>
        <fullName evidence="3">Uncharacterized protein</fullName>
    </submittedName>
</protein>
<accession>A0A4Z1GZH0</accession>
<evidence type="ECO:0000256" key="2">
    <source>
        <dbReference type="SAM" id="MobiDB-lite"/>
    </source>
</evidence>
<dbReference type="Proteomes" id="UP000297814">
    <property type="component" value="Unassembled WGS sequence"/>
</dbReference>
<reference evidence="3 4" key="1">
    <citation type="submission" date="2017-12" db="EMBL/GenBank/DDBJ databases">
        <title>Comparative genomics of Botrytis spp.</title>
        <authorList>
            <person name="Valero-Jimenez C.A."/>
            <person name="Tapia P."/>
            <person name="Veloso J."/>
            <person name="Silva-Moreno E."/>
            <person name="Staats M."/>
            <person name="Valdes J.H."/>
            <person name="Van Kan J.A.L."/>
        </authorList>
    </citation>
    <scope>NUCLEOTIDE SEQUENCE [LARGE SCALE GENOMIC DNA]</scope>
    <source>
        <strain evidence="3 4">Bh0001</strain>
    </source>
</reference>
<evidence type="ECO:0000313" key="3">
    <source>
        <dbReference type="EMBL" id="TGO41239.1"/>
    </source>
</evidence>
<feature type="coiled-coil region" evidence="1">
    <location>
        <begin position="425"/>
        <end position="452"/>
    </location>
</feature>
<name>A0A4Z1GZH0_9HELO</name>
<feature type="region of interest" description="Disordered" evidence="2">
    <location>
        <begin position="1"/>
        <end position="46"/>
    </location>
</feature>
<proteinExistence type="predicted"/>
<organism evidence="3 4">
    <name type="scientific">Botrytis hyacinthi</name>
    <dbReference type="NCBI Taxonomy" id="278943"/>
    <lineage>
        <taxon>Eukaryota</taxon>
        <taxon>Fungi</taxon>
        <taxon>Dikarya</taxon>
        <taxon>Ascomycota</taxon>
        <taxon>Pezizomycotina</taxon>
        <taxon>Leotiomycetes</taxon>
        <taxon>Helotiales</taxon>
        <taxon>Sclerotiniaceae</taxon>
        <taxon>Botrytis</taxon>
    </lineage>
</organism>
<evidence type="ECO:0000256" key="1">
    <source>
        <dbReference type="SAM" id="Coils"/>
    </source>
</evidence>
<comment type="caution">
    <text evidence="3">The sequence shown here is derived from an EMBL/GenBank/DDBJ whole genome shotgun (WGS) entry which is preliminary data.</text>
</comment>
<gene>
    <name evidence="3" type="ORF">BHYA_0024g00160</name>
</gene>